<dbReference type="PROSITE" id="PS01124">
    <property type="entry name" value="HTH_ARAC_FAMILY_2"/>
    <property type="match status" value="1"/>
</dbReference>
<gene>
    <name evidence="5" type="ORF">FEF09_06670</name>
</gene>
<reference evidence="5 6" key="1">
    <citation type="submission" date="2019-08" db="EMBL/GenBank/DDBJ databases">
        <title>Whole genome sequencing of chitin degrading bacteria Chitinophaga pinensis YS16.</title>
        <authorList>
            <person name="Singh R.P."/>
            <person name="Manchanda G."/>
            <person name="Maurya I.K."/>
            <person name="Joshi N.K."/>
            <person name="Srivastava A.K."/>
        </authorList>
    </citation>
    <scope>NUCLEOTIDE SEQUENCE [LARGE SCALE GENOMIC DNA]</scope>
    <source>
        <strain evidence="5 6">YS-16</strain>
    </source>
</reference>
<dbReference type="InterPro" id="IPR009057">
    <property type="entry name" value="Homeodomain-like_sf"/>
</dbReference>
<dbReference type="InterPro" id="IPR014710">
    <property type="entry name" value="RmlC-like_jellyroll"/>
</dbReference>
<dbReference type="Gene3D" id="2.60.120.10">
    <property type="entry name" value="Jelly Rolls"/>
    <property type="match status" value="1"/>
</dbReference>
<dbReference type="Proteomes" id="UP000318815">
    <property type="component" value="Unassembled WGS sequence"/>
</dbReference>
<protein>
    <submittedName>
        <fullName evidence="5">Helix-turn-helix domain-containing protein</fullName>
    </submittedName>
</protein>
<dbReference type="InterPro" id="IPR003313">
    <property type="entry name" value="AraC-bd"/>
</dbReference>
<dbReference type="InterPro" id="IPR018060">
    <property type="entry name" value="HTH_AraC"/>
</dbReference>
<keyword evidence="6" id="KW-1185">Reference proteome</keyword>
<dbReference type="SUPFAM" id="SSF51215">
    <property type="entry name" value="Regulatory protein AraC"/>
    <property type="match status" value="1"/>
</dbReference>
<dbReference type="SUPFAM" id="SSF46689">
    <property type="entry name" value="Homeodomain-like"/>
    <property type="match status" value="1"/>
</dbReference>
<keyword evidence="3" id="KW-0804">Transcription</keyword>
<proteinExistence type="predicted"/>
<dbReference type="InterPro" id="IPR020449">
    <property type="entry name" value="Tscrpt_reg_AraC-type_HTH"/>
</dbReference>
<evidence type="ECO:0000256" key="1">
    <source>
        <dbReference type="ARBA" id="ARBA00023015"/>
    </source>
</evidence>
<feature type="domain" description="HTH araC/xylS-type" evidence="4">
    <location>
        <begin position="191"/>
        <end position="289"/>
    </location>
</feature>
<dbReference type="Pfam" id="PF12833">
    <property type="entry name" value="HTH_18"/>
    <property type="match status" value="1"/>
</dbReference>
<dbReference type="Pfam" id="PF02311">
    <property type="entry name" value="AraC_binding"/>
    <property type="match status" value="1"/>
</dbReference>
<dbReference type="PANTHER" id="PTHR43280">
    <property type="entry name" value="ARAC-FAMILY TRANSCRIPTIONAL REGULATOR"/>
    <property type="match status" value="1"/>
</dbReference>
<name>A0A5C6LWK8_9BACT</name>
<dbReference type="SMART" id="SM00342">
    <property type="entry name" value="HTH_ARAC"/>
    <property type="match status" value="1"/>
</dbReference>
<dbReference type="Gene3D" id="1.10.10.60">
    <property type="entry name" value="Homeodomain-like"/>
    <property type="match status" value="1"/>
</dbReference>
<dbReference type="RefSeq" id="WP_146304402.1">
    <property type="nucleotide sequence ID" value="NZ_VOHS01000005.1"/>
</dbReference>
<accession>A0A5C6LWK8</accession>
<keyword evidence="1" id="KW-0805">Transcription regulation</keyword>
<dbReference type="GO" id="GO:0043565">
    <property type="term" value="F:sequence-specific DNA binding"/>
    <property type="evidence" value="ECO:0007669"/>
    <property type="project" value="InterPro"/>
</dbReference>
<evidence type="ECO:0000256" key="2">
    <source>
        <dbReference type="ARBA" id="ARBA00023125"/>
    </source>
</evidence>
<evidence type="ECO:0000313" key="5">
    <source>
        <dbReference type="EMBL" id="TWW01144.1"/>
    </source>
</evidence>
<dbReference type="PRINTS" id="PR00032">
    <property type="entry name" value="HTHARAC"/>
</dbReference>
<dbReference type="OrthoDB" id="1096411at2"/>
<dbReference type="InterPro" id="IPR037923">
    <property type="entry name" value="HTH-like"/>
</dbReference>
<evidence type="ECO:0000256" key="3">
    <source>
        <dbReference type="ARBA" id="ARBA00023163"/>
    </source>
</evidence>
<keyword evidence="2" id="KW-0238">DNA-binding</keyword>
<comment type="caution">
    <text evidence="5">The sequence shown here is derived from an EMBL/GenBank/DDBJ whole genome shotgun (WGS) entry which is preliminary data.</text>
</comment>
<evidence type="ECO:0000259" key="4">
    <source>
        <dbReference type="PROSITE" id="PS01124"/>
    </source>
</evidence>
<dbReference type="PANTHER" id="PTHR43280:SF32">
    <property type="entry name" value="TRANSCRIPTIONAL REGULATORY PROTEIN"/>
    <property type="match status" value="1"/>
</dbReference>
<dbReference type="GO" id="GO:0003700">
    <property type="term" value="F:DNA-binding transcription factor activity"/>
    <property type="evidence" value="ECO:0007669"/>
    <property type="project" value="InterPro"/>
</dbReference>
<evidence type="ECO:0000313" key="6">
    <source>
        <dbReference type="Proteomes" id="UP000318815"/>
    </source>
</evidence>
<organism evidence="5 6">
    <name type="scientific">Chitinophaga pinensis</name>
    <dbReference type="NCBI Taxonomy" id="79329"/>
    <lineage>
        <taxon>Bacteria</taxon>
        <taxon>Pseudomonadati</taxon>
        <taxon>Bacteroidota</taxon>
        <taxon>Chitinophagia</taxon>
        <taxon>Chitinophagales</taxon>
        <taxon>Chitinophagaceae</taxon>
        <taxon>Chitinophaga</taxon>
    </lineage>
</organism>
<dbReference type="AlphaFoldDB" id="A0A5C6LWK8"/>
<dbReference type="EMBL" id="VOHS01000005">
    <property type="protein sequence ID" value="TWW01144.1"/>
    <property type="molecule type" value="Genomic_DNA"/>
</dbReference>
<sequence>MFETDDLSFRRPRDLPVQELLDGEYIRVVRLHKDINPLSVIPHRHDHYELMLVTAGTGTHAINFKTFDIQPDRLFFIHPGQVHLIAPFDRDGWLIMFGEELFKRFLKIHPHEDGRGLLDAYASTPFIDLNAELSVVTGFIIEQLRIGVADTNPDVDIIMHYVSLLLLQYNQQHNQQHPLPQTSLAQRELLHRLKQLIERNFRQQHQAAFYATYLRNDIKKLNNICRASTGLTVFELLQERLVTESKILLQTSVQSIKEISYALGFNDPAFFGRFFKKHTGLTPAAFRQSRSI</sequence>